<feature type="transmembrane region" description="Helical" evidence="1">
    <location>
        <begin position="152"/>
        <end position="183"/>
    </location>
</feature>
<keyword evidence="1" id="KW-1133">Transmembrane helix</keyword>
<feature type="transmembrane region" description="Helical" evidence="1">
    <location>
        <begin position="49"/>
        <end position="73"/>
    </location>
</feature>
<feature type="transmembrane region" description="Helical" evidence="1">
    <location>
        <begin position="114"/>
        <end position="132"/>
    </location>
</feature>
<reference evidence="3" key="1">
    <citation type="submission" date="2019-07" db="EMBL/GenBank/DDBJ databases">
        <title>Complete genome sequences of three Mycoplasma sp. 1220 strains.</title>
        <authorList>
            <person name="Grozner D."/>
            <person name="Forro B."/>
            <person name="Kovacs A.B."/>
            <person name="Marton S."/>
            <person name="Banyai K."/>
            <person name="Kreizinger Z."/>
            <person name="Sulyok K.M."/>
            <person name="Gyuranecz M."/>
        </authorList>
    </citation>
    <scope>NUCLEOTIDE SEQUENCE [LARGE SCALE GENOMIC DNA]</scope>
    <source>
        <strain evidence="3">MYCAV93</strain>
    </source>
</reference>
<name>A0A5B8JAC2_9MOLU</name>
<feature type="transmembrane region" description="Helical" evidence="1">
    <location>
        <begin position="330"/>
        <end position="349"/>
    </location>
</feature>
<dbReference type="EMBL" id="CP041663">
    <property type="protein sequence ID" value="QDY88246.1"/>
    <property type="molecule type" value="Genomic_DNA"/>
</dbReference>
<evidence type="ECO:0000313" key="3">
    <source>
        <dbReference type="Proteomes" id="UP000317512"/>
    </source>
</evidence>
<dbReference type="AlphaFoldDB" id="A0A5B8JAC2"/>
<dbReference type="Proteomes" id="UP000317512">
    <property type="component" value="Chromosome"/>
</dbReference>
<evidence type="ECO:0000256" key="1">
    <source>
        <dbReference type="SAM" id="Phobius"/>
    </source>
</evidence>
<dbReference type="OrthoDB" id="400644at2"/>
<accession>A0A5B8JAC2</accession>
<keyword evidence="1" id="KW-0472">Membrane</keyword>
<protein>
    <submittedName>
        <fullName evidence="2">Uncharacterized protein</fullName>
    </submittedName>
</protein>
<evidence type="ECO:0000313" key="2">
    <source>
        <dbReference type="EMBL" id="QDY88246.1"/>
    </source>
</evidence>
<feature type="transmembrane region" description="Helical" evidence="1">
    <location>
        <begin position="242"/>
        <end position="265"/>
    </location>
</feature>
<dbReference type="RefSeq" id="WP_146308718.1">
    <property type="nucleotide sequence ID" value="NZ_CP041663.1"/>
</dbReference>
<organism evidence="2 3">
    <name type="scientific">Mycoplasma anserisalpingitidis</name>
    <dbReference type="NCBI Taxonomy" id="519450"/>
    <lineage>
        <taxon>Bacteria</taxon>
        <taxon>Bacillati</taxon>
        <taxon>Mycoplasmatota</taxon>
        <taxon>Mollicutes</taxon>
        <taxon>Mycoplasmataceae</taxon>
        <taxon>Mycoplasma</taxon>
    </lineage>
</organism>
<gene>
    <name evidence="2" type="ORF">FOY43_01020</name>
</gene>
<feature type="transmembrane region" description="Helical" evidence="1">
    <location>
        <begin position="277"/>
        <end position="297"/>
    </location>
</feature>
<feature type="transmembrane region" description="Helical" evidence="1">
    <location>
        <begin position="203"/>
        <end position="221"/>
    </location>
</feature>
<proteinExistence type="predicted"/>
<sequence>MTDSFGVLFYIKKHYNYINRSTNVLQGLWLKCIVKWLFYFILQLNLGWLITLSVIFGILILTSIIGSMISFSYKDFNEKESLEIPFLYYVGDAISKWLQNGPIESLSTAITSNGLFFILPLALFFVNLEYKIRNTYIKKTLLITTYEKNIKFIPLISSLIFLSYAILTFIIIDLIGIAAISANTKYSLTSDFFKNELLGLTKFLMYYTFITGITYIVVDLFRYKMDKKFVQKATNTILIPVLLFEILLPIISLFFLSALLSHTYVEAPLIGYVRKTIINYEFATVLAVFESIFYVLINPFKLDLVVFAGLISDAADKNGFNFITPEQADIILWVFRSIYTVGMLSYLGYRYFWKSGKYE</sequence>
<keyword evidence="1" id="KW-0812">Transmembrane</keyword>